<comment type="function">
    <text evidence="9">Microtubule-binding protein that negatively regulates centriole duplication. Binds to and stabilizes microtubules.</text>
</comment>
<dbReference type="GO" id="GO:0008017">
    <property type="term" value="F:microtubule binding"/>
    <property type="evidence" value="ECO:0007669"/>
    <property type="project" value="InterPro"/>
</dbReference>
<dbReference type="Proteomes" id="UP000265000">
    <property type="component" value="Unplaced"/>
</dbReference>
<dbReference type="GeneTree" id="ENSGT00390000004106"/>
<dbReference type="GO" id="GO:0005874">
    <property type="term" value="C:microtubule"/>
    <property type="evidence" value="ECO:0007669"/>
    <property type="project" value="UniProtKB-KW"/>
</dbReference>
<evidence type="ECO:0000256" key="10">
    <source>
        <dbReference type="SAM" id="MobiDB-lite"/>
    </source>
</evidence>
<feature type="region of interest" description="Disordered" evidence="10">
    <location>
        <begin position="440"/>
        <end position="528"/>
    </location>
</feature>
<feature type="compositionally biased region" description="Low complexity" evidence="10">
    <location>
        <begin position="363"/>
        <end position="376"/>
    </location>
</feature>
<dbReference type="GO" id="GO:0005814">
    <property type="term" value="C:centriole"/>
    <property type="evidence" value="ECO:0007669"/>
    <property type="project" value="UniProtKB-SubCell"/>
</dbReference>
<keyword evidence="5" id="KW-0963">Cytoplasm</keyword>
<keyword evidence="8" id="KW-0539">Nucleus</keyword>
<evidence type="ECO:0000256" key="4">
    <source>
        <dbReference type="ARBA" id="ARBA00013508"/>
    </source>
</evidence>
<evidence type="ECO:0000256" key="3">
    <source>
        <dbReference type="ARBA" id="ARBA00010494"/>
    </source>
</evidence>
<dbReference type="AlphaFoldDB" id="A0A3Q2PHY9"/>
<dbReference type="GO" id="GO:0046600">
    <property type="term" value="P:negative regulation of centriole replication"/>
    <property type="evidence" value="ECO:0007669"/>
    <property type="project" value="InterPro"/>
</dbReference>
<feature type="region of interest" description="Disordered" evidence="10">
    <location>
        <begin position="1"/>
        <end position="179"/>
    </location>
</feature>
<dbReference type="InterPro" id="IPR029136">
    <property type="entry name" value="MDM1"/>
</dbReference>
<feature type="region of interest" description="Disordered" evidence="10">
    <location>
        <begin position="331"/>
        <end position="417"/>
    </location>
</feature>
<evidence type="ECO:0000256" key="2">
    <source>
        <dbReference type="ARBA" id="ARBA00004123"/>
    </source>
</evidence>
<evidence type="ECO:0000313" key="12">
    <source>
        <dbReference type="Proteomes" id="UP000265000"/>
    </source>
</evidence>
<evidence type="ECO:0000256" key="7">
    <source>
        <dbReference type="ARBA" id="ARBA00023212"/>
    </source>
</evidence>
<protein>
    <recommendedName>
        <fullName evidence="4">Nuclear protein MDM1</fullName>
    </recommendedName>
</protein>
<dbReference type="PANTHER" id="PTHR32078:SF1">
    <property type="entry name" value="NUCLEAR PROTEIN MDM1"/>
    <property type="match status" value="1"/>
</dbReference>
<reference evidence="11" key="2">
    <citation type="submission" date="2025-09" db="UniProtKB">
        <authorList>
            <consortium name="Ensembl"/>
        </authorList>
    </citation>
    <scope>IDENTIFICATION</scope>
</reference>
<name>A0A3Q2PHY9_FUNHE</name>
<keyword evidence="7" id="KW-0206">Cytoskeleton</keyword>
<evidence type="ECO:0000256" key="5">
    <source>
        <dbReference type="ARBA" id="ARBA00022490"/>
    </source>
</evidence>
<feature type="compositionally biased region" description="Low complexity" evidence="10">
    <location>
        <begin position="14"/>
        <end position="24"/>
    </location>
</feature>
<evidence type="ECO:0000256" key="6">
    <source>
        <dbReference type="ARBA" id="ARBA00022701"/>
    </source>
</evidence>
<reference evidence="11" key="1">
    <citation type="submission" date="2025-08" db="UniProtKB">
        <authorList>
            <consortium name="Ensembl"/>
        </authorList>
    </citation>
    <scope>IDENTIFICATION</scope>
</reference>
<organism evidence="11 12">
    <name type="scientific">Fundulus heteroclitus</name>
    <name type="common">Killifish</name>
    <name type="synonym">Mummichog</name>
    <dbReference type="NCBI Taxonomy" id="8078"/>
    <lineage>
        <taxon>Eukaryota</taxon>
        <taxon>Metazoa</taxon>
        <taxon>Chordata</taxon>
        <taxon>Craniata</taxon>
        <taxon>Vertebrata</taxon>
        <taxon>Euteleostomi</taxon>
        <taxon>Actinopterygii</taxon>
        <taxon>Neopterygii</taxon>
        <taxon>Teleostei</taxon>
        <taxon>Neoteleostei</taxon>
        <taxon>Acanthomorphata</taxon>
        <taxon>Ovalentaria</taxon>
        <taxon>Atherinomorphae</taxon>
        <taxon>Cyprinodontiformes</taxon>
        <taxon>Fundulidae</taxon>
        <taxon>Fundulus</taxon>
    </lineage>
</organism>
<keyword evidence="12" id="KW-1185">Reference proteome</keyword>
<feature type="region of interest" description="Disordered" evidence="10">
    <location>
        <begin position="213"/>
        <end position="289"/>
    </location>
</feature>
<feature type="compositionally biased region" description="Basic residues" evidence="10">
    <location>
        <begin position="147"/>
        <end position="159"/>
    </location>
</feature>
<sequence>MTVRFKAQSEYQKSYGASRSSSASPQRYVPLDRTGIRRQPGLQRLKRPGPLGAARSLLGSPGEAPGARGTPSAASRSCSPHQDPPLMDSEPRKVPGSAPEPESPAEPGSSRPIIDGKSAKLRPSEPESSRTATAEAPEPRPDSRVARALRWKAGVRPRGQRSGGHRSEYHRQFGWKKPVSAASPLLTAERVLHSSSRSLPPFKKNPVTMETEYGRSFQGLKPASGPRLRRHLERERDPVFDTYRIHRRKSLELPSNPEAAQGDSGARSPAAQVQRRRRNPEGGRDTDDIAAQVKELRQQALTYRLRAWGTNFSRNHLSQLLSEYNALWEPTDTTDSHTEPSTPRLSPEPDGRSASCVEALDLASNSSKGSSAGAGKTQRSPGTETPPDERRTAWGEQEDTDEKEGRLPTPRVKTRPVLRTHHDLTTPATGGAILVGKLTNADASSPSKQKEKLGTAVLRESGSEADLSKPAKLKEAWSENTPVSLSPSPIHKRTPSPNPTRTKQASPCPLTSPPQHGIQGMLRHPDFQHNGELGLRLRERPCSRGGCGSDEDDRLSVMSWRSAASCSAASAVLERAQKRRESFWGKR</sequence>
<dbReference type="PANTHER" id="PTHR32078">
    <property type="entry name" value="NUCLEAR PROTEIN MDM1"/>
    <property type="match status" value="1"/>
</dbReference>
<dbReference type="Ensembl" id="ENSFHET00000019583.1">
    <property type="protein sequence ID" value="ENSFHEP00000012329.1"/>
    <property type="gene ID" value="ENSFHEG00000013764.1"/>
</dbReference>
<evidence type="ECO:0000256" key="8">
    <source>
        <dbReference type="ARBA" id="ARBA00023242"/>
    </source>
</evidence>
<accession>A0A3Q2PHY9</accession>
<feature type="compositionally biased region" description="Low complexity" evidence="10">
    <location>
        <begin position="95"/>
        <end position="110"/>
    </location>
</feature>
<feature type="compositionally biased region" description="Basic and acidic residues" evidence="10">
    <location>
        <begin position="466"/>
        <end position="477"/>
    </location>
</feature>
<dbReference type="Pfam" id="PF15501">
    <property type="entry name" value="MDM1"/>
    <property type="match status" value="2"/>
</dbReference>
<comment type="similarity">
    <text evidence="3">Belongs to the MDM1 family.</text>
</comment>
<keyword evidence="6" id="KW-0493">Microtubule</keyword>
<comment type="subcellular location">
    <subcellularLocation>
        <location evidence="1">Cytoplasm</location>
        <location evidence="1">Cytoskeleton</location>
        <location evidence="1">Microtubule organizing center</location>
        <location evidence="1">Centrosome</location>
        <location evidence="1">Centriole</location>
    </subcellularLocation>
    <subcellularLocation>
        <location evidence="2">Nucleus</location>
    </subcellularLocation>
</comment>
<evidence type="ECO:0000256" key="1">
    <source>
        <dbReference type="ARBA" id="ARBA00004114"/>
    </source>
</evidence>
<feature type="compositionally biased region" description="Polar residues" evidence="10">
    <location>
        <begin position="478"/>
        <end position="487"/>
    </location>
</feature>
<proteinExistence type="inferred from homology"/>
<evidence type="ECO:0000313" key="11">
    <source>
        <dbReference type="Ensembl" id="ENSFHEP00000012329.1"/>
    </source>
</evidence>
<evidence type="ECO:0000256" key="9">
    <source>
        <dbReference type="ARBA" id="ARBA00045771"/>
    </source>
</evidence>
<dbReference type="STRING" id="8078.ENSFHEP00000012329"/>
<dbReference type="GO" id="GO:0005634">
    <property type="term" value="C:nucleus"/>
    <property type="evidence" value="ECO:0007669"/>
    <property type="project" value="UniProtKB-SubCell"/>
</dbReference>